<protein>
    <submittedName>
        <fullName evidence="2">Uncharacterized protein</fullName>
    </submittedName>
</protein>
<name>A0A5E4NSX4_9HEMI</name>
<organism evidence="2 3">
    <name type="scientific">Cinara cedri</name>
    <dbReference type="NCBI Taxonomy" id="506608"/>
    <lineage>
        <taxon>Eukaryota</taxon>
        <taxon>Metazoa</taxon>
        <taxon>Ecdysozoa</taxon>
        <taxon>Arthropoda</taxon>
        <taxon>Hexapoda</taxon>
        <taxon>Insecta</taxon>
        <taxon>Pterygota</taxon>
        <taxon>Neoptera</taxon>
        <taxon>Paraneoptera</taxon>
        <taxon>Hemiptera</taxon>
        <taxon>Sternorrhyncha</taxon>
        <taxon>Aphidomorpha</taxon>
        <taxon>Aphidoidea</taxon>
        <taxon>Aphididae</taxon>
        <taxon>Lachninae</taxon>
        <taxon>Cinara</taxon>
    </lineage>
</organism>
<reference evidence="2 3" key="1">
    <citation type="submission" date="2019-08" db="EMBL/GenBank/DDBJ databases">
        <authorList>
            <person name="Alioto T."/>
            <person name="Alioto T."/>
            <person name="Gomez Garrido J."/>
        </authorList>
    </citation>
    <scope>NUCLEOTIDE SEQUENCE [LARGE SCALE GENOMIC DNA]</scope>
</reference>
<accession>A0A5E4NSX4</accession>
<keyword evidence="3" id="KW-1185">Reference proteome</keyword>
<feature type="region of interest" description="Disordered" evidence="1">
    <location>
        <begin position="72"/>
        <end position="113"/>
    </location>
</feature>
<sequence>MRVITQSPLPEISESPEKIPRCDPTIGTREDSRTTTWRGEPVVSIFRRIQPRWGSTDTRPPNENFHTLASHRDKSTTQLMSTTTKRSLPSKKTGNEAVPRISQEPHRPLKNLIPDSPLDRISSRFYMKSVIINVSDCVCCYIILIECC</sequence>
<dbReference type="AlphaFoldDB" id="A0A5E4NSX4"/>
<feature type="region of interest" description="Disordered" evidence="1">
    <location>
        <begin position="1"/>
        <end position="35"/>
    </location>
</feature>
<proteinExistence type="predicted"/>
<evidence type="ECO:0000256" key="1">
    <source>
        <dbReference type="SAM" id="MobiDB-lite"/>
    </source>
</evidence>
<evidence type="ECO:0000313" key="2">
    <source>
        <dbReference type="EMBL" id="VVC45183.1"/>
    </source>
</evidence>
<feature type="compositionally biased region" description="Polar residues" evidence="1">
    <location>
        <begin position="76"/>
        <end position="92"/>
    </location>
</feature>
<evidence type="ECO:0000313" key="3">
    <source>
        <dbReference type="Proteomes" id="UP000325440"/>
    </source>
</evidence>
<gene>
    <name evidence="2" type="ORF">CINCED_3A010109</name>
</gene>
<dbReference type="EMBL" id="CABPRJ010002396">
    <property type="protein sequence ID" value="VVC45183.1"/>
    <property type="molecule type" value="Genomic_DNA"/>
</dbReference>
<dbReference type="Proteomes" id="UP000325440">
    <property type="component" value="Unassembled WGS sequence"/>
</dbReference>